<dbReference type="Proteomes" id="UP001201161">
    <property type="component" value="Unassembled WGS sequence"/>
</dbReference>
<reference evidence="5 6" key="1">
    <citation type="submission" date="2022-01" db="EMBL/GenBank/DDBJ databases">
        <title>Nocardioides sp. nov., an actinomycete isolated from mining soil.</title>
        <authorList>
            <person name="Liu L."/>
        </authorList>
    </citation>
    <scope>NUCLEOTIDE SEQUENCE [LARGE SCALE GENOMIC DNA]</scope>
    <source>
        <strain evidence="5 6">KLBMP 9356</strain>
    </source>
</reference>
<name>A0ABS9HCP8_9ACTN</name>
<dbReference type="RefSeq" id="WP_236401875.1">
    <property type="nucleotide sequence ID" value="NZ_JAKJHZ010000007.1"/>
</dbReference>
<dbReference type="CDD" id="cd09819">
    <property type="entry name" value="An_peroxidase_bacterial_1"/>
    <property type="match status" value="1"/>
</dbReference>
<dbReference type="PANTHER" id="PTHR11475:SF4">
    <property type="entry name" value="CHORION PEROXIDASE"/>
    <property type="match status" value="1"/>
</dbReference>
<keyword evidence="2" id="KW-0964">Secreted</keyword>
<dbReference type="PANTHER" id="PTHR11475">
    <property type="entry name" value="OXIDASE/PEROXIDASE"/>
    <property type="match status" value="1"/>
</dbReference>
<protein>
    <submittedName>
        <fullName evidence="5">Heme peroxidase family protein</fullName>
    </submittedName>
</protein>
<dbReference type="Gene3D" id="1.10.640.10">
    <property type="entry name" value="Haem peroxidase domain superfamily, animal type"/>
    <property type="match status" value="1"/>
</dbReference>
<evidence type="ECO:0000256" key="3">
    <source>
        <dbReference type="ARBA" id="ARBA00023180"/>
    </source>
</evidence>
<sequence>MTESTPPLEPPPSLAVTPNHGPVSSRGLVNAPRSSTETGKFGRLFRTLPPLNLDESQIRAVVALMTDPGDAGGGGGWGGTPSTGDSELPSGYTYLSQFVDHDITFDPTSLLDQANDPDALENFRTPRFDLDCLYGLGPTANPWLYDINDPDKLLIGENADGFATPDLSRNQQGRALIGDPRNDVHVIISQLHLAFARFHNRVVDLVRDDPSLVGSIPATPVGGWGTPATPDSKVTFGQVVTLVRWHYQWIVLTDLLARLVGPDTHAAVLPSDKKGRLKAELELYNVRRKPWMPVEFSAAAYRFGHSLVRDSYLLNSTLSPLPVFSVDGDNNQVADLRGLRRLPQGWHIEWSRFFDGLPESGGNTQHARAFDTKLVPSLHRLPASIDRMNRSLALLNLTRGVALGLPSGEDVAAAVAAQIGLDPGAVQLDTGLAHPAPLWFWLLREAEVKAAGKHLGPIGGRIVAEVLVGLAANDPSSFLKHQPDWKPNLPGTTPGDFTMADVLTTAGG</sequence>
<keyword evidence="5" id="KW-0560">Oxidoreductase</keyword>
<comment type="caution">
    <text evidence="5">The sequence shown here is derived from an EMBL/GenBank/DDBJ whole genome shotgun (WGS) entry which is preliminary data.</text>
</comment>
<evidence type="ECO:0000256" key="1">
    <source>
        <dbReference type="ARBA" id="ARBA00004613"/>
    </source>
</evidence>
<proteinExistence type="predicted"/>
<organism evidence="5 6">
    <name type="scientific">Nocardioides potassii</name>
    <dbReference type="NCBI Taxonomy" id="2911371"/>
    <lineage>
        <taxon>Bacteria</taxon>
        <taxon>Bacillati</taxon>
        <taxon>Actinomycetota</taxon>
        <taxon>Actinomycetes</taxon>
        <taxon>Propionibacteriales</taxon>
        <taxon>Nocardioidaceae</taxon>
        <taxon>Nocardioides</taxon>
    </lineage>
</organism>
<gene>
    <name evidence="5" type="ORF">L2K70_10940</name>
</gene>
<keyword evidence="6" id="KW-1185">Reference proteome</keyword>
<accession>A0ABS9HCP8</accession>
<dbReference type="SUPFAM" id="SSF48113">
    <property type="entry name" value="Heme-dependent peroxidases"/>
    <property type="match status" value="1"/>
</dbReference>
<evidence type="ECO:0000313" key="5">
    <source>
        <dbReference type="EMBL" id="MCF6378118.1"/>
    </source>
</evidence>
<feature type="region of interest" description="Disordered" evidence="4">
    <location>
        <begin position="1"/>
        <end position="37"/>
    </location>
</feature>
<dbReference type="Pfam" id="PF03098">
    <property type="entry name" value="An_peroxidase"/>
    <property type="match status" value="1"/>
</dbReference>
<comment type="subcellular location">
    <subcellularLocation>
        <location evidence="1">Secreted</location>
    </subcellularLocation>
</comment>
<dbReference type="InterPro" id="IPR010255">
    <property type="entry name" value="Haem_peroxidase_sf"/>
</dbReference>
<dbReference type="InterPro" id="IPR037120">
    <property type="entry name" value="Haem_peroxidase_sf_animal"/>
</dbReference>
<dbReference type="PROSITE" id="PS50292">
    <property type="entry name" value="PEROXIDASE_3"/>
    <property type="match status" value="1"/>
</dbReference>
<evidence type="ECO:0000256" key="4">
    <source>
        <dbReference type="SAM" id="MobiDB-lite"/>
    </source>
</evidence>
<keyword evidence="5" id="KW-0575">Peroxidase</keyword>
<dbReference type="GO" id="GO:0004601">
    <property type="term" value="F:peroxidase activity"/>
    <property type="evidence" value="ECO:0007669"/>
    <property type="project" value="UniProtKB-KW"/>
</dbReference>
<dbReference type="EMBL" id="JAKJHZ010000007">
    <property type="protein sequence ID" value="MCF6378118.1"/>
    <property type="molecule type" value="Genomic_DNA"/>
</dbReference>
<keyword evidence="3" id="KW-0325">Glycoprotein</keyword>
<evidence type="ECO:0000256" key="2">
    <source>
        <dbReference type="ARBA" id="ARBA00022525"/>
    </source>
</evidence>
<dbReference type="InterPro" id="IPR019791">
    <property type="entry name" value="Haem_peroxidase_animal"/>
</dbReference>
<evidence type="ECO:0000313" key="6">
    <source>
        <dbReference type="Proteomes" id="UP001201161"/>
    </source>
</evidence>